<dbReference type="InterPro" id="IPR032710">
    <property type="entry name" value="NTF2-like_dom_sf"/>
</dbReference>
<evidence type="ECO:0000313" key="1">
    <source>
        <dbReference type="EMBL" id="KAF2161821.1"/>
    </source>
</evidence>
<proteinExistence type="predicted"/>
<dbReference type="AlphaFoldDB" id="A0A6A6C473"/>
<dbReference type="Gene3D" id="3.10.450.50">
    <property type="match status" value="1"/>
</dbReference>
<dbReference type="OrthoDB" id="10264449at2759"/>
<reference evidence="1" key="1">
    <citation type="journal article" date="2020" name="Stud. Mycol.">
        <title>101 Dothideomycetes genomes: a test case for predicting lifestyles and emergence of pathogens.</title>
        <authorList>
            <person name="Haridas S."/>
            <person name="Albert R."/>
            <person name="Binder M."/>
            <person name="Bloem J."/>
            <person name="Labutti K."/>
            <person name="Salamov A."/>
            <person name="Andreopoulos B."/>
            <person name="Baker S."/>
            <person name="Barry K."/>
            <person name="Bills G."/>
            <person name="Bluhm B."/>
            <person name="Cannon C."/>
            <person name="Castanera R."/>
            <person name="Culley D."/>
            <person name="Daum C."/>
            <person name="Ezra D."/>
            <person name="Gonzalez J."/>
            <person name="Henrissat B."/>
            <person name="Kuo A."/>
            <person name="Liang C."/>
            <person name="Lipzen A."/>
            <person name="Lutzoni F."/>
            <person name="Magnuson J."/>
            <person name="Mondo S."/>
            <person name="Nolan M."/>
            <person name="Ohm R."/>
            <person name="Pangilinan J."/>
            <person name="Park H.-J."/>
            <person name="Ramirez L."/>
            <person name="Alfaro M."/>
            <person name="Sun H."/>
            <person name="Tritt A."/>
            <person name="Yoshinaga Y."/>
            <person name="Zwiers L.-H."/>
            <person name="Turgeon B."/>
            <person name="Goodwin S."/>
            <person name="Spatafora J."/>
            <person name="Crous P."/>
            <person name="Grigoriev I."/>
        </authorList>
    </citation>
    <scope>NUCLEOTIDE SEQUENCE</scope>
    <source>
        <strain evidence="1">ATCC 36951</strain>
    </source>
</reference>
<dbReference type="EMBL" id="ML993617">
    <property type="protein sequence ID" value="KAF2161821.1"/>
    <property type="molecule type" value="Genomic_DNA"/>
</dbReference>
<evidence type="ECO:0008006" key="3">
    <source>
        <dbReference type="Google" id="ProtNLM"/>
    </source>
</evidence>
<sequence length="136" mass="15069">MPYPSREEIQDLCSSLGTADASPFFNRVAPDVVWDVMGTSQISGRYTSLDDWKKGAYNVAQGFVKEHLTLTVVNVVGGAQEWAVVELEADAVCKNGMKYPQRYAWVMRFNESGIIVQVRAYLDSLLLENAITSNAS</sequence>
<name>A0A6A6C473_ZASCE</name>
<dbReference type="SUPFAM" id="SSF54427">
    <property type="entry name" value="NTF2-like"/>
    <property type="match status" value="1"/>
</dbReference>
<accession>A0A6A6C473</accession>
<organism evidence="1 2">
    <name type="scientific">Zasmidium cellare ATCC 36951</name>
    <dbReference type="NCBI Taxonomy" id="1080233"/>
    <lineage>
        <taxon>Eukaryota</taxon>
        <taxon>Fungi</taxon>
        <taxon>Dikarya</taxon>
        <taxon>Ascomycota</taxon>
        <taxon>Pezizomycotina</taxon>
        <taxon>Dothideomycetes</taxon>
        <taxon>Dothideomycetidae</taxon>
        <taxon>Mycosphaerellales</taxon>
        <taxon>Mycosphaerellaceae</taxon>
        <taxon>Zasmidium</taxon>
    </lineage>
</organism>
<protein>
    <recommendedName>
        <fullName evidence="3">SnoaL-like domain-containing protein</fullName>
    </recommendedName>
</protein>
<dbReference type="RefSeq" id="XP_033662710.1">
    <property type="nucleotide sequence ID" value="XM_033818375.1"/>
</dbReference>
<gene>
    <name evidence="1" type="ORF">M409DRAFT_69615</name>
</gene>
<evidence type="ECO:0000313" key="2">
    <source>
        <dbReference type="Proteomes" id="UP000799537"/>
    </source>
</evidence>
<dbReference type="Proteomes" id="UP000799537">
    <property type="component" value="Unassembled WGS sequence"/>
</dbReference>
<dbReference type="GeneID" id="54571647"/>
<keyword evidence="2" id="KW-1185">Reference proteome</keyword>